<reference evidence="1" key="1">
    <citation type="submission" date="2019-12" db="EMBL/GenBank/DDBJ databases">
        <title>Novel species isolated from a subtropical stream in China.</title>
        <authorList>
            <person name="Lu H."/>
        </authorList>
    </citation>
    <scope>NUCLEOTIDE SEQUENCE [LARGE SCALE GENOMIC DNA]</scope>
    <source>
        <strain evidence="1">FT81W</strain>
    </source>
</reference>
<sequence length="117" mass="13793">MRYPNLRYGNPTEFAYYVMCHGDDIARVARILRRSERSVKDWLHQRKKIPWWVPEVLRLQRMEAAHTLRQMGINPRPSFGLVTHQAQLVLRRPETKTPQVTDLRRAAFDQPAKAISS</sequence>
<dbReference type="Proteomes" id="UP000447355">
    <property type="component" value="Unassembled WGS sequence"/>
</dbReference>
<proteinExistence type="predicted"/>
<dbReference type="EMBL" id="WWCX01000041">
    <property type="protein sequence ID" value="MYM96233.1"/>
    <property type="molecule type" value="Genomic_DNA"/>
</dbReference>
<comment type="caution">
    <text evidence="1">The sequence shown here is derived from an EMBL/GenBank/DDBJ whole genome shotgun (WGS) entry which is preliminary data.</text>
</comment>
<accession>A0A845GNW9</accession>
<name>A0A845GNW9_9BURK</name>
<organism evidence="1 2">
    <name type="scientific">Duganella vulcania</name>
    <dbReference type="NCBI Taxonomy" id="2692166"/>
    <lineage>
        <taxon>Bacteria</taxon>
        <taxon>Pseudomonadati</taxon>
        <taxon>Pseudomonadota</taxon>
        <taxon>Betaproteobacteria</taxon>
        <taxon>Burkholderiales</taxon>
        <taxon>Oxalobacteraceae</taxon>
        <taxon>Telluria group</taxon>
        <taxon>Duganella</taxon>
    </lineage>
</organism>
<protein>
    <submittedName>
        <fullName evidence="1">Uncharacterized protein</fullName>
    </submittedName>
</protein>
<gene>
    <name evidence="1" type="ORF">GTP90_20415</name>
</gene>
<evidence type="ECO:0000313" key="2">
    <source>
        <dbReference type="Proteomes" id="UP000447355"/>
    </source>
</evidence>
<evidence type="ECO:0000313" key="1">
    <source>
        <dbReference type="EMBL" id="MYM96233.1"/>
    </source>
</evidence>
<dbReference type="AlphaFoldDB" id="A0A845GNW9"/>
<dbReference type="RefSeq" id="WP_161085257.1">
    <property type="nucleotide sequence ID" value="NZ_WWCX01000041.1"/>
</dbReference>